<dbReference type="RefSeq" id="WP_377368056.1">
    <property type="nucleotide sequence ID" value="NZ_JAOTJD010000006.1"/>
</dbReference>
<keyword evidence="3" id="KW-0862">Zinc</keyword>
<evidence type="ECO:0000256" key="1">
    <source>
        <dbReference type="ARBA" id="ARBA00005495"/>
    </source>
</evidence>
<dbReference type="Gene3D" id="3.90.1590.10">
    <property type="entry name" value="glutathione-dependent formaldehyde- activating enzyme (gfa)"/>
    <property type="match status" value="1"/>
</dbReference>
<evidence type="ECO:0000256" key="4">
    <source>
        <dbReference type="ARBA" id="ARBA00023239"/>
    </source>
</evidence>
<dbReference type="PROSITE" id="PS51891">
    <property type="entry name" value="CENP_V_GFA"/>
    <property type="match status" value="1"/>
</dbReference>
<keyword evidence="2" id="KW-0479">Metal-binding</keyword>
<dbReference type="Proteomes" id="UP001598130">
    <property type="component" value="Unassembled WGS sequence"/>
</dbReference>
<dbReference type="InterPro" id="IPR011057">
    <property type="entry name" value="Mss4-like_sf"/>
</dbReference>
<accession>A0ABW6CJM3</accession>
<keyword evidence="4" id="KW-0456">Lyase</keyword>
<sequence length="154" mass="17025">MSGWSGGCQCGAVRFHAQSLGRPSICHCRMCQKAFGGFYGPYVDANDFKWTRGAPKYFQSSNLIRRGFCGDCGTQLSFESPKWTINIAIGAFDTPEQIVPALQVGTESRLPYVNDLGSLPERAPEAAEKMAEFYAALVSYQHPDHDTEAWPPRP</sequence>
<dbReference type="InterPro" id="IPR006913">
    <property type="entry name" value="CENP-V/GFA"/>
</dbReference>
<evidence type="ECO:0000259" key="5">
    <source>
        <dbReference type="PROSITE" id="PS51891"/>
    </source>
</evidence>
<gene>
    <name evidence="6" type="ORF">OCL97_04710</name>
</gene>
<organism evidence="6 7">
    <name type="scientific">Phenylobacterium ferrooxidans</name>
    <dbReference type="NCBI Taxonomy" id="2982689"/>
    <lineage>
        <taxon>Bacteria</taxon>
        <taxon>Pseudomonadati</taxon>
        <taxon>Pseudomonadota</taxon>
        <taxon>Alphaproteobacteria</taxon>
        <taxon>Caulobacterales</taxon>
        <taxon>Caulobacteraceae</taxon>
        <taxon>Phenylobacterium</taxon>
    </lineage>
</organism>
<keyword evidence="7" id="KW-1185">Reference proteome</keyword>
<evidence type="ECO:0000313" key="6">
    <source>
        <dbReference type="EMBL" id="MFD3263267.1"/>
    </source>
</evidence>
<comment type="similarity">
    <text evidence="1">Belongs to the Gfa family.</text>
</comment>
<dbReference type="PANTHER" id="PTHR33337">
    <property type="entry name" value="GFA DOMAIN-CONTAINING PROTEIN"/>
    <property type="match status" value="1"/>
</dbReference>
<protein>
    <submittedName>
        <fullName evidence="6">GFA family protein</fullName>
    </submittedName>
</protein>
<name>A0ABW6CJM3_9CAUL</name>
<reference evidence="6 7" key="1">
    <citation type="submission" date="2022-09" db="EMBL/GenBank/DDBJ databases">
        <title>New species of Phenylobacterium.</title>
        <authorList>
            <person name="Mieszkin S."/>
        </authorList>
    </citation>
    <scope>NUCLEOTIDE SEQUENCE [LARGE SCALE GENOMIC DNA]</scope>
    <source>
        <strain evidence="6 7">HK31-G</strain>
    </source>
</reference>
<comment type="caution">
    <text evidence="6">The sequence shown here is derived from an EMBL/GenBank/DDBJ whole genome shotgun (WGS) entry which is preliminary data.</text>
</comment>
<proteinExistence type="inferred from homology"/>
<feature type="domain" description="CENP-V/GFA" evidence="5">
    <location>
        <begin position="4"/>
        <end position="113"/>
    </location>
</feature>
<evidence type="ECO:0000256" key="3">
    <source>
        <dbReference type="ARBA" id="ARBA00022833"/>
    </source>
</evidence>
<dbReference type="SUPFAM" id="SSF51316">
    <property type="entry name" value="Mss4-like"/>
    <property type="match status" value="1"/>
</dbReference>
<evidence type="ECO:0000313" key="7">
    <source>
        <dbReference type="Proteomes" id="UP001598130"/>
    </source>
</evidence>
<dbReference type="EMBL" id="JAOTJD010000006">
    <property type="protein sequence ID" value="MFD3263267.1"/>
    <property type="molecule type" value="Genomic_DNA"/>
</dbReference>
<dbReference type="PANTHER" id="PTHR33337:SF40">
    <property type="entry name" value="CENP-V_GFA DOMAIN-CONTAINING PROTEIN-RELATED"/>
    <property type="match status" value="1"/>
</dbReference>
<evidence type="ECO:0000256" key="2">
    <source>
        <dbReference type="ARBA" id="ARBA00022723"/>
    </source>
</evidence>
<dbReference type="Pfam" id="PF04828">
    <property type="entry name" value="GFA"/>
    <property type="match status" value="1"/>
</dbReference>